<reference evidence="1" key="1">
    <citation type="submission" date="2021-01" db="EMBL/GenBank/DDBJ databases">
        <title>Phytophthora aleatoria, a newly-described species from Pinus radiata is distinct from Phytophthora cactorum isolates based on comparative genomics.</title>
        <authorList>
            <person name="Mcdougal R."/>
            <person name="Panda P."/>
            <person name="Williams N."/>
            <person name="Studholme D.J."/>
        </authorList>
    </citation>
    <scope>NUCLEOTIDE SEQUENCE</scope>
    <source>
        <strain evidence="1">NZFS 3830</strain>
    </source>
</reference>
<dbReference type="EMBL" id="JAENGZ010002269">
    <property type="protein sequence ID" value="KAG6944305.1"/>
    <property type="molecule type" value="Genomic_DNA"/>
</dbReference>
<dbReference type="OrthoDB" id="128837at2759"/>
<organism evidence="1 2">
    <name type="scientific">Phytophthora cactorum</name>
    <dbReference type="NCBI Taxonomy" id="29920"/>
    <lineage>
        <taxon>Eukaryota</taxon>
        <taxon>Sar</taxon>
        <taxon>Stramenopiles</taxon>
        <taxon>Oomycota</taxon>
        <taxon>Peronosporomycetes</taxon>
        <taxon>Peronosporales</taxon>
        <taxon>Peronosporaceae</taxon>
        <taxon>Phytophthora</taxon>
    </lineage>
</organism>
<name>A0A8T1TMY9_9STRA</name>
<comment type="caution">
    <text evidence="1">The sequence shown here is derived from an EMBL/GenBank/DDBJ whole genome shotgun (WGS) entry which is preliminary data.</text>
</comment>
<accession>A0A8T1TMY9</accession>
<dbReference type="Proteomes" id="UP000688947">
    <property type="component" value="Unassembled WGS sequence"/>
</dbReference>
<evidence type="ECO:0000313" key="2">
    <source>
        <dbReference type="Proteomes" id="UP000688947"/>
    </source>
</evidence>
<dbReference type="AlphaFoldDB" id="A0A8T1TMY9"/>
<proteinExistence type="predicted"/>
<evidence type="ECO:0000313" key="1">
    <source>
        <dbReference type="EMBL" id="KAG6944305.1"/>
    </source>
</evidence>
<sequence>MKPIIDLCARTKYDAADNVAQSGDNLLIMCDSKCHNNAVVPNLGTGSASSPCRIGLTCITLLDKYITIQQDPRILICWFYVCENVWDRDKRATLAPVTVGMIFLELNSLRFARDEQEF</sequence>
<protein>
    <submittedName>
        <fullName evidence="1">Uncharacterized protein</fullName>
    </submittedName>
</protein>
<gene>
    <name evidence="1" type="ORF">JG687_00017943</name>
</gene>